<sequence>MLSVNRLRDRPKLRWVLDVLIGICLVVIVVFLALNFLHTPHSDANTTSSPMFASFGNIYFFIYRI</sequence>
<evidence type="ECO:0000256" key="1">
    <source>
        <dbReference type="SAM" id="Phobius"/>
    </source>
</evidence>
<feature type="transmembrane region" description="Helical" evidence="1">
    <location>
        <begin position="15"/>
        <end position="38"/>
    </location>
</feature>
<gene>
    <name evidence="2" type="ORF">SBAD_LOCUS4327</name>
</gene>
<organism evidence="4">
    <name type="scientific">Soboliphyme baturini</name>
    <dbReference type="NCBI Taxonomy" id="241478"/>
    <lineage>
        <taxon>Eukaryota</taxon>
        <taxon>Metazoa</taxon>
        <taxon>Ecdysozoa</taxon>
        <taxon>Nematoda</taxon>
        <taxon>Enoplea</taxon>
        <taxon>Dorylaimia</taxon>
        <taxon>Dioctophymatida</taxon>
        <taxon>Dioctophymatoidea</taxon>
        <taxon>Soboliphymatidae</taxon>
        <taxon>Soboliphyme</taxon>
    </lineage>
</organism>
<dbReference type="AlphaFoldDB" id="A0A183IL31"/>
<evidence type="ECO:0000313" key="4">
    <source>
        <dbReference type="WBParaSite" id="SBAD_0000451501-mRNA-1"/>
    </source>
</evidence>
<keyword evidence="3" id="KW-1185">Reference proteome</keyword>
<accession>A0A183IL31</accession>
<reference evidence="4" key="1">
    <citation type="submission" date="2016-06" db="UniProtKB">
        <authorList>
            <consortium name="WormBaseParasite"/>
        </authorList>
    </citation>
    <scope>IDENTIFICATION</scope>
</reference>
<reference evidence="2 3" key="2">
    <citation type="submission" date="2018-11" db="EMBL/GenBank/DDBJ databases">
        <authorList>
            <consortium name="Pathogen Informatics"/>
        </authorList>
    </citation>
    <scope>NUCLEOTIDE SEQUENCE [LARGE SCALE GENOMIC DNA]</scope>
</reference>
<keyword evidence="1" id="KW-1133">Transmembrane helix</keyword>
<protein>
    <submittedName>
        <fullName evidence="2 4">Uncharacterized protein</fullName>
    </submittedName>
</protein>
<evidence type="ECO:0000313" key="3">
    <source>
        <dbReference type="Proteomes" id="UP000270296"/>
    </source>
</evidence>
<keyword evidence="1" id="KW-0812">Transmembrane</keyword>
<keyword evidence="1" id="KW-0472">Membrane</keyword>
<evidence type="ECO:0000313" key="2">
    <source>
        <dbReference type="EMBL" id="VDP04034.1"/>
    </source>
</evidence>
<dbReference type="Proteomes" id="UP000270296">
    <property type="component" value="Unassembled WGS sequence"/>
</dbReference>
<dbReference type="EMBL" id="UZAM01008256">
    <property type="protein sequence ID" value="VDP04034.1"/>
    <property type="molecule type" value="Genomic_DNA"/>
</dbReference>
<name>A0A183IL31_9BILA</name>
<proteinExistence type="predicted"/>
<dbReference type="WBParaSite" id="SBAD_0000451501-mRNA-1">
    <property type="protein sequence ID" value="SBAD_0000451501-mRNA-1"/>
    <property type="gene ID" value="SBAD_0000451501"/>
</dbReference>